<dbReference type="PANTHER" id="PTHR32428">
    <property type="entry name" value="TARGET OF RAPAMYCIN COMPLEX 2 SUBUNIT BIT61-RELATED"/>
    <property type="match status" value="1"/>
</dbReference>
<proteinExistence type="inferred from homology"/>
<dbReference type="EMBL" id="KK852446">
    <property type="protein sequence ID" value="KDR23752.1"/>
    <property type="molecule type" value="Genomic_DNA"/>
</dbReference>
<gene>
    <name evidence="2" type="ORF">L798_06038</name>
</gene>
<reference evidence="2 3" key="1">
    <citation type="journal article" date="2014" name="Nat. Commun.">
        <title>Molecular traces of alternative social organization in a termite genome.</title>
        <authorList>
            <person name="Terrapon N."/>
            <person name="Li C."/>
            <person name="Robertson H.M."/>
            <person name="Ji L."/>
            <person name="Meng X."/>
            <person name="Booth W."/>
            <person name="Chen Z."/>
            <person name="Childers C.P."/>
            <person name="Glastad K.M."/>
            <person name="Gokhale K."/>
            <person name="Gowin J."/>
            <person name="Gronenberg W."/>
            <person name="Hermansen R.A."/>
            <person name="Hu H."/>
            <person name="Hunt B.G."/>
            <person name="Huylmans A.K."/>
            <person name="Khalil S.M."/>
            <person name="Mitchell R.D."/>
            <person name="Munoz-Torres M.C."/>
            <person name="Mustard J.A."/>
            <person name="Pan H."/>
            <person name="Reese J.T."/>
            <person name="Scharf M.E."/>
            <person name="Sun F."/>
            <person name="Vogel H."/>
            <person name="Xiao J."/>
            <person name="Yang W."/>
            <person name="Yang Z."/>
            <person name="Yang Z."/>
            <person name="Zhou J."/>
            <person name="Zhu J."/>
            <person name="Brent C.S."/>
            <person name="Elsik C.G."/>
            <person name="Goodisman M.A."/>
            <person name="Liberles D.A."/>
            <person name="Roe R.M."/>
            <person name="Vargo E.L."/>
            <person name="Vilcinskas A."/>
            <person name="Wang J."/>
            <person name="Bornberg-Bauer E."/>
            <person name="Korb J."/>
            <person name="Zhang G."/>
            <person name="Liebig J."/>
        </authorList>
    </citation>
    <scope>NUCLEOTIDE SEQUENCE [LARGE SCALE GENOMIC DNA]</scope>
    <source>
        <tissue evidence="2">Whole organism</tissue>
    </source>
</reference>
<keyword evidence="3" id="KW-1185">Reference proteome</keyword>
<dbReference type="GO" id="GO:0038203">
    <property type="term" value="P:TORC2 signaling"/>
    <property type="evidence" value="ECO:0007669"/>
    <property type="project" value="TreeGrafter"/>
</dbReference>
<dbReference type="AlphaFoldDB" id="A0A067RIX5"/>
<dbReference type="GO" id="GO:0031932">
    <property type="term" value="C:TORC2 complex"/>
    <property type="evidence" value="ECO:0007669"/>
    <property type="project" value="TreeGrafter"/>
</dbReference>
<evidence type="ECO:0000313" key="3">
    <source>
        <dbReference type="Proteomes" id="UP000027135"/>
    </source>
</evidence>
<dbReference type="PANTHER" id="PTHR32428:SF2">
    <property type="entry name" value="TARGET OF RAPAMYCIN COMPLEX 2 SUBUNIT BIT61-RELATED"/>
    <property type="match status" value="1"/>
</dbReference>
<name>A0A067RIX5_ZOONE</name>
<evidence type="ECO:0000256" key="1">
    <source>
        <dbReference type="ARBA" id="ARBA00010453"/>
    </source>
</evidence>
<dbReference type="InParanoid" id="A0A067RIX5"/>
<dbReference type="eggNOG" id="ENOG502QV6T">
    <property type="taxonomic scope" value="Eukaryota"/>
</dbReference>
<accession>A0A067RIX5</accession>
<dbReference type="OMA" id="FRDIVFF"/>
<sequence length="328" mass="36924">MAGPRARLKRLPTFTVSRGEVQFSLRTVDPMFRFSLTRLVETSPAPPDSSSPGAEARFAASWDTRFRQEWVRLRAAVHETLRFKAEPRRAGVQTRPAFSRGQLMSLHNDVKVLQRSQAGAFIFEYYQNTLLPAAACLLLDEIDQASPDLSASLVAAWTHFYCHALPSLEAIFIHVKNQRTSIRQATLVAFRDCVLLKLSDRLQPLLEEMNAEGSVPPGIQQMLLVLQSVMECYPPSEKRLKLESLVARVVSPYLGHRGLYEGGYPKPVIPSRELDVAHLRRPSVVDPRRLQRPLSVSSSSPHVETLSDLFTLSANRAFHRRVGSRDNM</sequence>
<dbReference type="InterPro" id="IPR016159">
    <property type="entry name" value="Cullin_repeat-like_dom_sf"/>
</dbReference>
<comment type="similarity">
    <text evidence="1">Belongs to the PROTOR family.</text>
</comment>
<dbReference type="InterPro" id="IPR013745">
    <property type="entry name" value="Bit61/PRR5"/>
</dbReference>
<protein>
    <submittedName>
        <fullName evidence="2">Protor-2</fullName>
    </submittedName>
</protein>
<evidence type="ECO:0000313" key="2">
    <source>
        <dbReference type="EMBL" id="KDR23752.1"/>
    </source>
</evidence>
<dbReference type="SUPFAM" id="SSF74788">
    <property type="entry name" value="Cullin repeat-like"/>
    <property type="match status" value="1"/>
</dbReference>
<dbReference type="Proteomes" id="UP000027135">
    <property type="component" value="Unassembled WGS sequence"/>
</dbReference>
<organism evidence="2 3">
    <name type="scientific">Zootermopsis nevadensis</name>
    <name type="common">Dampwood termite</name>
    <dbReference type="NCBI Taxonomy" id="136037"/>
    <lineage>
        <taxon>Eukaryota</taxon>
        <taxon>Metazoa</taxon>
        <taxon>Ecdysozoa</taxon>
        <taxon>Arthropoda</taxon>
        <taxon>Hexapoda</taxon>
        <taxon>Insecta</taxon>
        <taxon>Pterygota</taxon>
        <taxon>Neoptera</taxon>
        <taxon>Polyneoptera</taxon>
        <taxon>Dictyoptera</taxon>
        <taxon>Blattodea</taxon>
        <taxon>Blattoidea</taxon>
        <taxon>Termitoidae</taxon>
        <taxon>Termopsidae</taxon>
        <taxon>Zootermopsis</taxon>
    </lineage>
</organism>